<dbReference type="AlphaFoldDB" id="A0A0A0B469"/>
<sequence>MHELSRADARRIAVRAQLLSADRPTDVPGVLRHLTVLQPDPTSAVAPSADVVLWSRLGSAYDPGELRDLVDQQRVVELRGFLRPAEDVALFRADMDAWPGAGEVPAWREEVRAWVRANAACHRDVLERLRADGPLPASELPDTCVRPWRSSGWNDHRNVRMLLDVLAARGEVAVAGTAGREKLWDLASRVYPDVPALPSQEARRVRDERRLRALGIARSRATARPDEPDDVRDAGEPAVVEGVRGTWRVDPAALGRPFEGRAALLSPLDRLVLDRRRMTELFEFDYQLEMYKPASQRRWGYWAMPVLHGDRLVGKLDARADPRAGVLRVAALHRDVPFTAAMAAAVDREVADLARWLELDLVLPD</sequence>
<dbReference type="Pfam" id="PF06224">
    <property type="entry name" value="AlkZ-like"/>
    <property type="match status" value="1"/>
</dbReference>
<dbReference type="PANTHER" id="PTHR30528">
    <property type="entry name" value="CYTOPLASMIC PROTEIN"/>
    <property type="match status" value="1"/>
</dbReference>
<protein>
    <recommendedName>
        <fullName evidence="3">Winged helix-turn-helix domain-containing protein</fullName>
    </recommendedName>
</protein>
<dbReference type="Proteomes" id="UP000029833">
    <property type="component" value="Unassembled WGS sequence"/>
</dbReference>
<gene>
    <name evidence="1" type="ORF">Q760_18245</name>
</gene>
<reference evidence="1 2" key="1">
    <citation type="submission" date="2013-10" db="EMBL/GenBank/DDBJ databases">
        <authorList>
            <person name="Wang G."/>
            <person name="Zhuang W."/>
        </authorList>
    </citation>
    <scope>NUCLEOTIDE SEQUENCE [LARGE SCALE GENOMIC DNA]</scope>
    <source>
        <strain evidence="1 2">DSM 20118</strain>
    </source>
</reference>
<dbReference type="RefSeq" id="WP_034631616.1">
    <property type="nucleotide sequence ID" value="NZ_AXNT01000092.1"/>
</dbReference>
<dbReference type="OrthoDB" id="9787207at2"/>
<evidence type="ECO:0000313" key="1">
    <source>
        <dbReference type="EMBL" id="KGM01650.1"/>
    </source>
</evidence>
<proteinExistence type="predicted"/>
<dbReference type="EMBL" id="AXNT01000092">
    <property type="protein sequence ID" value="KGM01650.1"/>
    <property type="molecule type" value="Genomic_DNA"/>
</dbReference>
<dbReference type="STRING" id="1408250.Q760_18245"/>
<organism evidence="1 2">
    <name type="scientific">Cellulomonas cellasea DSM 20118</name>
    <dbReference type="NCBI Taxonomy" id="1408250"/>
    <lineage>
        <taxon>Bacteria</taxon>
        <taxon>Bacillati</taxon>
        <taxon>Actinomycetota</taxon>
        <taxon>Actinomycetes</taxon>
        <taxon>Micrococcales</taxon>
        <taxon>Cellulomonadaceae</taxon>
        <taxon>Cellulomonas</taxon>
    </lineage>
</organism>
<evidence type="ECO:0008006" key="3">
    <source>
        <dbReference type="Google" id="ProtNLM"/>
    </source>
</evidence>
<accession>A0A0A0B469</accession>
<comment type="caution">
    <text evidence="1">The sequence shown here is derived from an EMBL/GenBank/DDBJ whole genome shotgun (WGS) entry which is preliminary data.</text>
</comment>
<evidence type="ECO:0000313" key="2">
    <source>
        <dbReference type="Proteomes" id="UP000029833"/>
    </source>
</evidence>
<name>A0A0A0B469_9CELL</name>
<dbReference type="InterPro" id="IPR009351">
    <property type="entry name" value="AlkZ-like"/>
</dbReference>
<keyword evidence="2" id="KW-1185">Reference proteome</keyword>
<dbReference type="PANTHER" id="PTHR30528:SF0">
    <property type="entry name" value="CYTOPLASMIC PROTEIN"/>
    <property type="match status" value="1"/>
</dbReference>